<dbReference type="GeneID" id="54467317"/>
<keyword evidence="2" id="KW-1185">Reference proteome</keyword>
<dbReference type="AlphaFoldDB" id="A0A6A6ZBT6"/>
<reference evidence="3" key="2">
    <citation type="submission" date="2020-04" db="EMBL/GenBank/DDBJ databases">
        <authorList>
            <consortium name="NCBI Genome Project"/>
        </authorList>
    </citation>
    <scope>NUCLEOTIDE SEQUENCE</scope>
    <source>
        <strain evidence="3">CBS 304.34</strain>
    </source>
</reference>
<sequence>MSFLLAAPPELRQKILDHASNNKVQIRRNGSIYIIHSDLKTANTVFKEDIETVERLWIPRADTTVRITSPSQLCQLPAVTQRLKDKAAAAKEPWYGFQEIEIVWFHNNALQEANNDRELGNHLARTIGAPGITHRNREIFMKAVNVGLSWSPLWEPYDGLEGLDPNVTRALKYNLTMPTPMAMAVSRLNRDQERTWWDLVIRNVRETGSGVEDNYESAQTEQGMAVPMEDRKDIYPRIELVGTVPGGHGKSIRSSSDGMMYTGGLQFA</sequence>
<accession>A0A6A6ZBT6</accession>
<evidence type="ECO:0000313" key="3">
    <source>
        <dbReference type="RefSeq" id="XP_033584738.1"/>
    </source>
</evidence>
<dbReference type="RefSeq" id="XP_033584738.1">
    <property type="nucleotide sequence ID" value="XM_033726424.1"/>
</dbReference>
<evidence type="ECO:0000313" key="2">
    <source>
        <dbReference type="Proteomes" id="UP000504636"/>
    </source>
</evidence>
<gene>
    <name evidence="1 3" type="ORF">BDZ99DRAFT_530982</name>
</gene>
<dbReference type="Proteomes" id="UP000504636">
    <property type="component" value="Unplaced"/>
</dbReference>
<protein>
    <submittedName>
        <fullName evidence="1 3">Uncharacterized protein</fullName>
    </submittedName>
</protein>
<evidence type="ECO:0000313" key="1">
    <source>
        <dbReference type="EMBL" id="KAF2817774.1"/>
    </source>
</evidence>
<reference evidence="1 3" key="1">
    <citation type="journal article" date="2020" name="Stud. Mycol.">
        <title>101 Dothideomycetes genomes: a test case for predicting lifestyles and emergence of pathogens.</title>
        <authorList>
            <person name="Haridas S."/>
            <person name="Albert R."/>
            <person name="Binder M."/>
            <person name="Bloem J."/>
            <person name="Labutti K."/>
            <person name="Salamov A."/>
            <person name="Andreopoulos B."/>
            <person name="Baker S."/>
            <person name="Barry K."/>
            <person name="Bills G."/>
            <person name="Bluhm B."/>
            <person name="Cannon C."/>
            <person name="Castanera R."/>
            <person name="Culley D."/>
            <person name="Daum C."/>
            <person name="Ezra D."/>
            <person name="Gonzalez J."/>
            <person name="Henrissat B."/>
            <person name="Kuo A."/>
            <person name="Liang C."/>
            <person name="Lipzen A."/>
            <person name="Lutzoni F."/>
            <person name="Magnuson J."/>
            <person name="Mondo S."/>
            <person name="Nolan M."/>
            <person name="Ohm R."/>
            <person name="Pangilinan J."/>
            <person name="Park H.-J."/>
            <person name="Ramirez L."/>
            <person name="Alfaro M."/>
            <person name="Sun H."/>
            <person name="Tritt A."/>
            <person name="Yoshinaga Y."/>
            <person name="Zwiers L.-H."/>
            <person name="Turgeon B."/>
            <person name="Goodwin S."/>
            <person name="Spatafora J."/>
            <person name="Crous P."/>
            <person name="Grigoriev I."/>
        </authorList>
    </citation>
    <scope>NUCLEOTIDE SEQUENCE</scope>
    <source>
        <strain evidence="1 3">CBS 304.34</strain>
    </source>
</reference>
<reference evidence="3" key="3">
    <citation type="submission" date="2025-04" db="UniProtKB">
        <authorList>
            <consortium name="RefSeq"/>
        </authorList>
    </citation>
    <scope>IDENTIFICATION</scope>
    <source>
        <strain evidence="3">CBS 304.34</strain>
    </source>
</reference>
<name>A0A6A6ZBT6_9PEZI</name>
<organism evidence="1">
    <name type="scientific">Mytilinidion resinicola</name>
    <dbReference type="NCBI Taxonomy" id="574789"/>
    <lineage>
        <taxon>Eukaryota</taxon>
        <taxon>Fungi</taxon>
        <taxon>Dikarya</taxon>
        <taxon>Ascomycota</taxon>
        <taxon>Pezizomycotina</taxon>
        <taxon>Dothideomycetes</taxon>
        <taxon>Pleosporomycetidae</taxon>
        <taxon>Mytilinidiales</taxon>
        <taxon>Mytilinidiaceae</taxon>
        <taxon>Mytilinidion</taxon>
    </lineage>
</organism>
<proteinExistence type="predicted"/>
<dbReference type="EMBL" id="MU003692">
    <property type="protein sequence ID" value="KAF2817774.1"/>
    <property type="molecule type" value="Genomic_DNA"/>
</dbReference>